<dbReference type="EMBL" id="JACJII010000001">
    <property type="protein sequence ID" value="MBA9005924.1"/>
    <property type="molecule type" value="Genomic_DNA"/>
</dbReference>
<proteinExistence type="predicted"/>
<reference evidence="2 3" key="1">
    <citation type="submission" date="2020-08" db="EMBL/GenBank/DDBJ databases">
        <title>Sequencing the genomes of 1000 actinobacteria strains.</title>
        <authorList>
            <person name="Klenk H.-P."/>
        </authorList>
    </citation>
    <scope>NUCLEOTIDE SEQUENCE [LARGE SCALE GENOMIC DNA]</scope>
    <source>
        <strain evidence="2 3">DSM 45823</strain>
    </source>
</reference>
<organism evidence="2 3">
    <name type="scientific">Thermomonospora cellulosilytica</name>
    <dbReference type="NCBI Taxonomy" id="1411118"/>
    <lineage>
        <taxon>Bacteria</taxon>
        <taxon>Bacillati</taxon>
        <taxon>Actinomycetota</taxon>
        <taxon>Actinomycetes</taxon>
        <taxon>Streptosporangiales</taxon>
        <taxon>Thermomonosporaceae</taxon>
        <taxon>Thermomonospora</taxon>
    </lineage>
</organism>
<feature type="compositionally biased region" description="Basic and acidic residues" evidence="1">
    <location>
        <begin position="1"/>
        <end position="12"/>
    </location>
</feature>
<evidence type="ECO:0000313" key="2">
    <source>
        <dbReference type="EMBL" id="MBA9005924.1"/>
    </source>
</evidence>
<comment type="caution">
    <text evidence="2">The sequence shown here is derived from an EMBL/GenBank/DDBJ whole genome shotgun (WGS) entry which is preliminary data.</text>
</comment>
<dbReference type="RefSeq" id="WP_182706977.1">
    <property type="nucleotide sequence ID" value="NZ_JACJII010000001.1"/>
</dbReference>
<evidence type="ECO:0000313" key="3">
    <source>
        <dbReference type="Proteomes" id="UP000539313"/>
    </source>
</evidence>
<keyword evidence="3" id="KW-1185">Reference proteome</keyword>
<evidence type="ECO:0000256" key="1">
    <source>
        <dbReference type="SAM" id="MobiDB-lite"/>
    </source>
</evidence>
<dbReference type="AlphaFoldDB" id="A0A7W3RAP8"/>
<accession>A0A7W3RAP8</accession>
<sequence>MLSRRGGPEHNPLDIAGAAAPPNPADMVLVRVAWLRALIAVFGPWTASHAVGATWRRWAAELVAAAHRELAEHTGRRTDGTWKPAIDEKEPW</sequence>
<gene>
    <name evidence="2" type="ORF">HNR21_004806</name>
</gene>
<dbReference type="Proteomes" id="UP000539313">
    <property type="component" value="Unassembled WGS sequence"/>
</dbReference>
<name>A0A7W3RAP8_9ACTN</name>
<feature type="region of interest" description="Disordered" evidence="1">
    <location>
        <begin position="73"/>
        <end position="92"/>
    </location>
</feature>
<feature type="region of interest" description="Disordered" evidence="1">
    <location>
        <begin position="1"/>
        <end position="22"/>
    </location>
</feature>
<protein>
    <submittedName>
        <fullName evidence="2">Uncharacterized protein</fullName>
    </submittedName>
</protein>